<proteinExistence type="predicted"/>
<name>A0AAN9L8C2_CANGL</name>
<dbReference type="AlphaFoldDB" id="A0AAN9L8C2"/>
<organism evidence="1 2">
    <name type="scientific">Canavalia gladiata</name>
    <name type="common">Sword bean</name>
    <name type="synonym">Dolichos gladiatus</name>
    <dbReference type="NCBI Taxonomy" id="3824"/>
    <lineage>
        <taxon>Eukaryota</taxon>
        <taxon>Viridiplantae</taxon>
        <taxon>Streptophyta</taxon>
        <taxon>Embryophyta</taxon>
        <taxon>Tracheophyta</taxon>
        <taxon>Spermatophyta</taxon>
        <taxon>Magnoliopsida</taxon>
        <taxon>eudicotyledons</taxon>
        <taxon>Gunneridae</taxon>
        <taxon>Pentapetalae</taxon>
        <taxon>rosids</taxon>
        <taxon>fabids</taxon>
        <taxon>Fabales</taxon>
        <taxon>Fabaceae</taxon>
        <taxon>Papilionoideae</taxon>
        <taxon>50 kb inversion clade</taxon>
        <taxon>NPAAA clade</taxon>
        <taxon>indigoferoid/millettioid clade</taxon>
        <taxon>Phaseoleae</taxon>
        <taxon>Canavalia</taxon>
    </lineage>
</organism>
<protein>
    <submittedName>
        <fullName evidence="1">Uncharacterized protein</fullName>
    </submittedName>
</protein>
<dbReference type="Proteomes" id="UP001367508">
    <property type="component" value="Unassembled WGS sequence"/>
</dbReference>
<reference evidence="1 2" key="1">
    <citation type="submission" date="2024-01" db="EMBL/GenBank/DDBJ databases">
        <title>The genomes of 5 underutilized Papilionoideae crops provide insights into root nodulation and disease resistanc.</title>
        <authorList>
            <person name="Jiang F."/>
        </authorList>
    </citation>
    <scope>NUCLEOTIDE SEQUENCE [LARGE SCALE GENOMIC DNA]</scope>
    <source>
        <strain evidence="1">LVBAO_FW01</strain>
        <tissue evidence="1">Leaves</tissue>
    </source>
</reference>
<gene>
    <name evidence="1" type="ORF">VNO77_25542</name>
</gene>
<sequence>MKANTAPKSCITVVDFTIFRLTNCYYPLTRDHVPFIPHRANQRLRNWKSQKPSFACCLTLSLRLFLRTACKQCYCQVPTSTCDELDKLNRRNELDFGETKGRMKPRSKIWPNFRTFLYWFDNICRITERDFMFQPLNQRATPTSYVTLGAEREEKKGKARWYVVWCWCNLQTSGESQSPTVPPYVTHATTTTNAIFFFSSSSLSLSLSLTLS</sequence>
<dbReference type="EMBL" id="JAYMYQ010000005">
    <property type="protein sequence ID" value="KAK7331320.1"/>
    <property type="molecule type" value="Genomic_DNA"/>
</dbReference>
<evidence type="ECO:0000313" key="1">
    <source>
        <dbReference type="EMBL" id="KAK7331320.1"/>
    </source>
</evidence>
<evidence type="ECO:0000313" key="2">
    <source>
        <dbReference type="Proteomes" id="UP001367508"/>
    </source>
</evidence>
<comment type="caution">
    <text evidence="1">The sequence shown here is derived from an EMBL/GenBank/DDBJ whole genome shotgun (WGS) entry which is preliminary data.</text>
</comment>
<accession>A0AAN9L8C2</accession>
<keyword evidence="2" id="KW-1185">Reference proteome</keyword>